<dbReference type="InterPro" id="IPR043202">
    <property type="entry name" value="Band-7_stomatin-like"/>
</dbReference>
<accession>A0A9D4D9N2</accession>
<dbReference type="GO" id="GO:0005886">
    <property type="term" value="C:plasma membrane"/>
    <property type="evidence" value="ECO:0007669"/>
    <property type="project" value="InterPro"/>
</dbReference>
<dbReference type="PANTHER" id="PTHR10264">
    <property type="entry name" value="BAND 7 PROTEIN-RELATED"/>
    <property type="match status" value="1"/>
</dbReference>
<dbReference type="Gene3D" id="6.10.250.2090">
    <property type="match status" value="1"/>
</dbReference>
<proteinExistence type="predicted"/>
<keyword evidence="2" id="KW-1185">Reference proteome</keyword>
<evidence type="ECO:0000313" key="1">
    <source>
        <dbReference type="EMBL" id="KAH3741150.1"/>
    </source>
</evidence>
<gene>
    <name evidence="1" type="ORF">DPMN_047870</name>
</gene>
<dbReference type="EMBL" id="JAIWYP010000011">
    <property type="protein sequence ID" value="KAH3741150.1"/>
    <property type="molecule type" value="Genomic_DNA"/>
</dbReference>
<comment type="caution">
    <text evidence="1">The sequence shown here is derived from an EMBL/GenBank/DDBJ whole genome shotgun (WGS) entry which is preliminary data.</text>
</comment>
<name>A0A9D4D9N2_DREPO</name>
<reference evidence="1" key="2">
    <citation type="submission" date="2020-11" db="EMBL/GenBank/DDBJ databases">
        <authorList>
            <person name="McCartney M.A."/>
            <person name="Auch B."/>
            <person name="Kono T."/>
            <person name="Mallez S."/>
            <person name="Becker A."/>
            <person name="Gohl D.M."/>
            <person name="Silverstein K.A.T."/>
            <person name="Koren S."/>
            <person name="Bechman K.B."/>
            <person name="Herman A."/>
            <person name="Abrahante J.E."/>
            <person name="Garbe J."/>
        </authorList>
    </citation>
    <scope>NUCLEOTIDE SEQUENCE</scope>
    <source>
        <strain evidence="1">Duluth1</strain>
        <tissue evidence="1">Whole animal</tissue>
    </source>
</reference>
<reference evidence="1" key="1">
    <citation type="journal article" date="2019" name="bioRxiv">
        <title>The Genome of the Zebra Mussel, Dreissena polymorpha: A Resource for Invasive Species Research.</title>
        <authorList>
            <person name="McCartney M.A."/>
            <person name="Auch B."/>
            <person name="Kono T."/>
            <person name="Mallez S."/>
            <person name="Zhang Y."/>
            <person name="Obille A."/>
            <person name="Becker A."/>
            <person name="Abrahante J.E."/>
            <person name="Garbe J."/>
            <person name="Badalamenti J.P."/>
            <person name="Herman A."/>
            <person name="Mangelson H."/>
            <person name="Liachko I."/>
            <person name="Sullivan S."/>
            <person name="Sone E.D."/>
            <person name="Koren S."/>
            <person name="Silverstein K.A.T."/>
            <person name="Beckman K.B."/>
            <person name="Gohl D.M."/>
        </authorList>
    </citation>
    <scope>NUCLEOTIDE SEQUENCE</scope>
    <source>
        <strain evidence="1">Duluth1</strain>
        <tissue evidence="1">Whole animal</tissue>
    </source>
</reference>
<dbReference type="Proteomes" id="UP000828390">
    <property type="component" value="Unassembled WGS sequence"/>
</dbReference>
<sequence length="65" mass="7122">MKASRCIKEAADVLREAQASIQLRYLQTLHSIADQQNHTIIFSLPLSLFSGFQEGVAKLLGAPPV</sequence>
<protein>
    <submittedName>
        <fullName evidence="1">Uncharacterized protein</fullName>
    </submittedName>
</protein>
<dbReference type="PANTHER" id="PTHR10264:SF19">
    <property type="entry name" value="AT06885P-RELATED"/>
    <property type="match status" value="1"/>
</dbReference>
<evidence type="ECO:0000313" key="2">
    <source>
        <dbReference type="Proteomes" id="UP000828390"/>
    </source>
</evidence>
<dbReference type="AlphaFoldDB" id="A0A9D4D9N2"/>
<organism evidence="1 2">
    <name type="scientific">Dreissena polymorpha</name>
    <name type="common">Zebra mussel</name>
    <name type="synonym">Mytilus polymorpha</name>
    <dbReference type="NCBI Taxonomy" id="45954"/>
    <lineage>
        <taxon>Eukaryota</taxon>
        <taxon>Metazoa</taxon>
        <taxon>Spiralia</taxon>
        <taxon>Lophotrochozoa</taxon>
        <taxon>Mollusca</taxon>
        <taxon>Bivalvia</taxon>
        <taxon>Autobranchia</taxon>
        <taxon>Heteroconchia</taxon>
        <taxon>Euheterodonta</taxon>
        <taxon>Imparidentia</taxon>
        <taxon>Neoheterodontei</taxon>
        <taxon>Myida</taxon>
        <taxon>Dreissenoidea</taxon>
        <taxon>Dreissenidae</taxon>
        <taxon>Dreissena</taxon>
    </lineage>
</organism>